<accession>A0ABN7T3D1</accession>
<organism evidence="1 2">
    <name type="scientific">Oikopleura dioica</name>
    <name type="common">Tunicate</name>
    <dbReference type="NCBI Taxonomy" id="34765"/>
    <lineage>
        <taxon>Eukaryota</taxon>
        <taxon>Metazoa</taxon>
        <taxon>Chordata</taxon>
        <taxon>Tunicata</taxon>
        <taxon>Appendicularia</taxon>
        <taxon>Copelata</taxon>
        <taxon>Oikopleuridae</taxon>
        <taxon>Oikopleura</taxon>
    </lineage>
</organism>
<reference evidence="1 2" key="1">
    <citation type="submission" date="2021-04" db="EMBL/GenBank/DDBJ databases">
        <authorList>
            <person name="Bliznina A."/>
        </authorList>
    </citation>
    <scope>NUCLEOTIDE SEQUENCE [LARGE SCALE GENOMIC DNA]</scope>
</reference>
<name>A0ABN7T3D1_OIKDI</name>
<protein>
    <submittedName>
        <fullName evidence="1">Oidioi.mRNA.OKI2018_I69.chr2.g4306.t1.cds</fullName>
    </submittedName>
</protein>
<evidence type="ECO:0000313" key="1">
    <source>
        <dbReference type="EMBL" id="CAG5109823.1"/>
    </source>
</evidence>
<dbReference type="EMBL" id="OU015567">
    <property type="protein sequence ID" value="CAG5109823.1"/>
    <property type="molecule type" value="Genomic_DNA"/>
</dbReference>
<gene>
    <name evidence="1" type="ORF">OKIOD_LOCUS13071</name>
</gene>
<proteinExistence type="predicted"/>
<evidence type="ECO:0000313" key="2">
    <source>
        <dbReference type="Proteomes" id="UP001158576"/>
    </source>
</evidence>
<dbReference type="Proteomes" id="UP001158576">
    <property type="component" value="Chromosome 2"/>
</dbReference>
<sequence>MSEKKEQGKEMINEELYRGCLVWKCHGILHRICRCRNEYKKWGLFDSTLLCCFGWTENNEGARQPQLCQPEQIYRTVVVTEPSRDPSEYDEADLEFMCQRDISIDMGVDDVEETAIMGLDNVDVLDNGVNETADLEYEMKMYCQVDDAGDTFGNDYDAGGGGDDYY</sequence>
<keyword evidence="2" id="KW-1185">Reference proteome</keyword>